<proteinExistence type="predicted"/>
<accession>A0A125QHE2</accession>
<dbReference type="InterPro" id="IPR043129">
    <property type="entry name" value="ATPase_NBD"/>
</dbReference>
<dbReference type="AlphaFoldDB" id="A0A125QHE2"/>
<dbReference type="PATRIC" id="fig|294.195.peg.49"/>
<evidence type="ECO:0000313" key="1">
    <source>
        <dbReference type="EMBL" id="KWV84219.1"/>
    </source>
</evidence>
<sequence length="880" mass="98270">MDTLEKIIPDSLYKRYISTLTQIVAEALDKQPFWWVLVNASSQKTMIYESRTGLLWDAAPDINTTFNVAEGKTKAAASSTGALPDWRLPSKRELTAFARDTANPLLKGVNSRLQGQYDWVTSNGNVDLDSSELVGHRQGALLACNEFLVGKSKIEVAGTALQRGWQIRECTPQEKLLALSMLQDGPDLQAAYFDIDFNSTRLPKLEATQFTDPNKGLWEFWGMDEALLAKQGVRARNPAQDVQDCNVAIDFGTSSTVVAYDDNDQHKLLRVGVGSYWEQERPEHYENPTLLEFINFPGLLEAWQSETFRPGVSWDHVRCSHAALQTFRDNKGNPRVVASTLAKIKHWALRESTTPRVRLSDRQEPQGIEHELAALTLRNPVRGQAMSVSPQDPFDPIELYAWFLGLNINWRGRGLFLRYYMTFPVGYPREVKDKILASFRRGLLRSLPASLVGEPVFAKFSVEERASEPAAYAAGVMSCLGITPTREGVAYAVFDFGGGTTDFDFGYYRLPTPEEEDEGKEEVFEHFGAAGDKFLGGENLLENLAYLVFRHNLDACRKHRIAFTRPLDADDFAGSEMFLEQTQAASTNTVMLMARLRPLWENGELESASGIETLDLLDRDGQKVPCQLVIPLDELNAYLEQRIEQGVCNFLAAFEKAFAKQKPDDVQVLLAGNASRSHWVLDTFKALEAGRPAETHASESQARVCRYANQLFRDQSLSLTVHEPLPACEQTPFTPTAKTGVALGLLRLCPGSVVKVINRSQEQSGDEAPFAHYVGRIRQGHFQVVVAQGSDYEQWHELGAPSEGVFNLYHSQSPQSHTGALKQGEPGLFKKRLDLFGNLQGQRVFARIVGPSMIEICTAASRQAIEDDEFENMSLLDLDK</sequence>
<reference evidence="1 2" key="1">
    <citation type="submission" date="2015-05" db="EMBL/GenBank/DDBJ databases">
        <title>A genomic and transcriptomic approach to investigate the blue pigment phenotype in Pseudomonas fluorescens.</title>
        <authorList>
            <person name="Andreani N.A."/>
            <person name="Cardazzo B."/>
        </authorList>
    </citation>
    <scope>NUCLEOTIDE SEQUENCE [LARGE SCALE GENOMIC DNA]</scope>
    <source>
        <strain evidence="1 2">Ps_40</strain>
    </source>
</reference>
<dbReference type="Gene3D" id="3.30.420.40">
    <property type="match status" value="2"/>
</dbReference>
<protein>
    <recommendedName>
        <fullName evidence="3">Molecular chaperone DnaK</fullName>
    </recommendedName>
</protein>
<dbReference type="EMBL" id="LCYC01000002">
    <property type="protein sequence ID" value="KWV84219.1"/>
    <property type="molecule type" value="Genomic_DNA"/>
</dbReference>
<dbReference type="Proteomes" id="UP000063434">
    <property type="component" value="Unassembled WGS sequence"/>
</dbReference>
<gene>
    <name evidence="1" type="ORF">PFL603g_00045</name>
</gene>
<organism evidence="1 2">
    <name type="scientific">Pseudomonas fluorescens</name>
    <dbReference type="NCBI Taxonomy" id="294"/>
    <lineage>
        <taxon>Bacteria</taxon>
        <taxon>Pseudomonadati</taxon>
        <taxon>Pseudomonadota</taxon>
        <taxon>Gammaproteobacteria</taxon>
        <taxon>Pseudomonadales</taxon>
        <taxon>Pseudomonadaceae</taxon>
        <taxon>Pseudomonas</taxon>
    </lineage>
</organism>
<dbReference type="Gene3D" id="3.90.640.10">
    <property type="entry name" value="Actin, Chain A, domain 4"/>
    <property type="match status" value="1"/>
</dbReference>
<evidence type="ECO:0008006" key="3">
    <source>
        <dbReference type="Google" id="ProtNLM"/>
    </source>
</evidence>
<evidence type="ECO:0000313" key="2">
    <source>
        <dbReference type="Proteomes" id="UP000063434"/>
    </source>
</evidence>
<dbReference type="SUPFAM" id="SSF53067">
    <property type="entry name" value="Actin-like ATPase domain"/>
    <property type="match status" value="1"/>
</dbReference>
<name>A0A125QHE2_PSEFL</name>
<dbReference type="RefSeq" id="WP_060765579.1">
    <property type="nucleotide sequence ID" value="NZ_LCYC01000002.1"/>
</dbReference>
<comment type="caution">
    <text evidence="1">The sequence shown here is derived from an EMBL/GenBank/DDBJ whole genome shotgun (WGS) entry which is preliminary data.</text>
</comment>